<dbReference type="GO" id="GO:0016024">
    <property type="term" value="P:CDP-diacylglycerol biosynthetic process"/>
    <property type="evidence" value="ECO:0007669"/>
    <property type="project" value="UniProtKB-UniPathway"/>
</dbReference>
<dbReference type="SUPFAM" id="SSF69593">
    <property type="entry name" value="Glycerol-3-phosphate (1)-acyltransferase"/>
    <property type="match status" value="1"/>
</dbReference>
<keyword evidence="10" id="KW-1133">Transmembrane helix</keyword>
<dbReference type="SMART" id="SM00563">
    <property type="entry name" value="PlsC"/>
    <property type="match status" value="1"/>
</dbReference>
<comment type="similarity">
    <text evidence="4 9">Belongs to the 1-acyl-sn-glycerol-3-phosphate acyltransferase family.</text>
</comment>
<keyword evidence="9" id="KW-0443">Lipid metabolism</keyword>
<protein>
    <recommendedName>
        <fullName evidence="6 9">1-acyl-sn-glycerol-3-phosphate acyltransferase</fullName>
        <ecNumber evidence="5 9">2.3.1.51</ecNumber>
    </recommendedName>
</protein>
<evidence type="ECO:0000259" key="11">
    <source>
        <dbReference type="SMART" id="SM00563"/>
    </source>
</evidence>
<dbReference type="PANTHER" id="PTHR10434">
    <property type="entry name" value="1-ACYL-SN-GLYCEROL-3-PHOSPHATE ACYLTRANSFERASE"/>
    <property type="match status" value="1"/>
</dbReference>
<evidence type="ECO:0000256" key="2">
    <source>
        <dbReference type="ARBA" id="ARBA00004728"/>
    </source>
</evidence>
<dbReference type="Proteomes" id="UP000325372">
    <property type="component" value="Unassembled WGS sequence"/>
</dbReference>
<dbReference type="UniPathway" id="UPA00557">
    <property type="reaction ID" value="UER00613"/>
</dbReference>
<keyword evidence="9" id="KW-1208">Phospholipid metabolism</keyword>
<dbReference type="CDD" id="cd07989">
    <property type="entry name" value="LPLAT_AGPAT-like"/>
    <property type="match status" value="1"/>
</dbReference>
<reference evidence="12 13" key="1">
    <citation type="submission" date="2019-09" db="EMBL/GenBank/DDBJ databases">
        <title>Wenzhouxiangella sp. Genome sequencing and assembly.</title>
        <authorList>
            <person name="Zhang R."/>
        </authorList>
    </citation>
    <scope>NUCLEOTIDE SEQUENCE [LARGE SCALE GENOMIC DNA]</scope>
    <source>
        <strain evidence="12 13">W260</strain>
    </source>
</reference>
<keyword evidence="9" id="KW-0444">Lipid biosynthesis</keyword>
<comment type="catalytic activity">
    <reaction evidence="1 9">
        <text>a 1-acyl-sn-glycero-3-phosphate + an acyl-CoA = a 1,2-diacyl-sn-glycero-3-phosphate + CoA</text>
        <dbReference type="Rhea" id="RHEA:19709"/>
        <dbReference type="ChEBI" id="CHEBI:57287"/>
        <dbReference type="ChEBI" id="CHEBI:57970"/>
        <dbReference type="ChEBI" id="CHEBI:58342"/>
        <dbReference type="ChEBI" id="CHEBI:58608"/>
        <dbReference type="EC" id="2.3.1.51"/>
    </reaction>
</comment>
<comment type="pathway">
    <text evidence="3">Lipid metabolism.</text>
</comment>
<dbReference type="GO" id="GO:0016020">
    <property type="term" value="C:membrane"/>
    <property type="evidence" value="ECO:0007669"/>
    <property type="project" value="InterPro"/>
</dbReference>
<dbReference type="InterPro" id="IPR004552">
    <property type="entry name" value="AGP_acyltrans"/>
</dbReference>
<dbReference type="PANTHER" id="PTHR10434:SF66">
    <property type="entry name" value="PHOSPHOLIPID_GLYCEROL ACYLTRANSFERASE DOMAIN-CONTAINING PROTEIN"/>
    <property type="match status" value="1"/>
</dbReference>
<evidence type="ECO:0000256" key="10">
    <source>
        <dbReference type="SAM" id="Phobius"/>
    </source>
</evidence>
<evidence type="ECO:0000256" key="8">
    <source>
        <dbReference type="ARBA" id="ARBA00023315"/>
    </source>
</evidence>
<evidence type="ECO:0000313" key="12">
    <source>
        <dbReference type="EMBL" id="KAA9131923.1"/>
    </source>
</evidence>
<evidence type="ECO:0000256" key="1">
    <source>
        <dbReference type="ARBA" id="ARBA00001141"/>
    </source>
</evidence>
<accession>A0A5N0TA42</accession>
<dbReference type="GO" id="GO:0003841">
    <property type="term" value="F:1-acylglycerol-3-phosphate O-acyltransferase activity"/>
    <property type="evidence" value="ECO:0007669"/>
    <property type="project" value="UniProtKB-UniRule"/>
</dbReference>
<sequence length="260" mass="28440">MTHGQDTAAKGAPGGAPFLLVFIYRVYAWLIFFPVVAIWSFLCGWMAVLAAVVISPSFGSRVVGGTWARVIGWLTPIRVRVEGREHIDPDQTYVVVCNHVSQYDIISVYGWLPLDLRWVMKQELRKLPGIGIACEKVGHIIVDRSNPEAAKRSITDALERIGDGVGILFFPEGTRSLDGRLRPFKSGAFRLAEEQGLPILPVSIVGTREVLPAKTFKLLPGKVRLVVHPPIAPGDRSATELKSLSRDAVASGLEALPRQG</sequence>
<dbReference type="EMBL" id="VYXP01000004">
    <property type="protein sequence ID" value="KAA9131923.1"/>
    <property type="molecule type" value="Genomic_DNA"/>
</dbReference>
<comment type="pathway">
    <text evidence="2">Phospholipid metabolism; CDP-diacylglycerol biosynthesis; CDP-diacylglycerol from sn-glycerol 3-phosphate: step 2/3.</text>
</comment>
<organism evidence="12 13">
    <name type="scientific">Marinihelvus fidelis</name>
    <dbReference type="NCBI Taxonomy" id="2613842"/>
    <lineage>
        <taxon>Bacteria</taxon>
        <taxon>Pseudomonadati</taxon>
        <taxon>Pseudomonadota</taxon>
        <taxon>Gammaproteobacteria</taxon>
        <taxon>Chromatiales</taxon>
        <taxon>Wenzhouxiangellaceae</taxon>
        <taxon>Marinihelvus</taxon>
    </lineage>
</organism>
<dbReference type="GO" id="GO:0006654">
    <property type="term" value="P:phosphatidic acid biosynthetic process"/>
    <property type="evidence" value="ECO:0007669"/>
    <property type="project" value="TreeGrafter"/>
</dbReference>
<dbReference type="NCBIfam" id="TIGR00530">
    <property type="entry name" value="AGP_acyltrn"/>
    <property type="match status" value="1"/>
</dbReference>
<dbReference type="AlphaFoldDB" id="A0A5N0TA42"/>
<evidence type="ECO:0000313" key="13">
    <source>
        <dbReference type="Proteomes" id="UP000325372"/>
    </source>
</evidence>
<comment type="domain">
    <text evidence="9">The HXXXXD motif is essential for acyltransferase activity and may constitute the binding site for the phosphate moiety of the glycerol-3-phosphate.</text>
</comment>
<keyword evidence="13" id="KW-1185">Reference proteome</keyword>
<evidence type="ECO:0000256" key="5">
    <source>
        <dbReference type="ARBA" id="ARBA00013211"/>
    </source>
</evidence>
<evidence type="ECO:0000256" key="7">
    <source>
        <dbReference type="ARBA" id="ARBA00022679"/>
    </source>
</evidence>
<keyword evidence="9" id="KW-0594">Phospholipid biosynthesis</keyword>
<keyword evidence="10" id="KW-0812">Transmembrane</keyword>
<gene>
    <name evidence="12" type="ORF">F3N42_07035</name>
</gene>
<dbReference type="Pfam" id="PF01553">
    <property type="entry name" value="Acyltransferase"/>
    <property type="match status" value="1"/>
</dbReference>
<dbReference type="EC" id="2.3.1.51" evidence="5 9"/>
<feature type="transmembrane region" description="Helical" evidence="10">
    <location>
        <begin position="26"/>
        <end position="54"/>
    </location>
</feature>
<comment type="caution">
    <text evidence="12">The sequence shown here is derived from an EMBL/GenBank/DDBJ whole genome shotgun (WGS) entry which is preliminary data.</text>
</comment>
<evidence type="ECO:0000256" key="9">
    <source>
        <dbReference type="RuleBase" id="RU361267"/>
    </source>
</evidence>
<evidence type="ECO:0000256" key="4">
    <source>
        <dbReference type="ARBA" id="ARBA00008655"/>
    </source>
</evidence>
<keyword evidence="7 9" id="KW-0808">Transferase</keyword>
<keyword evidence="8 9" id="KW-0012">Acyltransferase</keyword>
<evidence type="ECO:0000256" key="6">
    <source>
        <dbReference type="ARBA" id="ARBA00016139"/>
    </source>
</evidence>
<dbReference type="RefSeq" id="WP_191621286.1">
    <property type="nucleotide sequence ID" value="NZ_VYXP01000004.1"/>
</dbReference>
<feature type="domain" description="Phospholipid/glycerol acyltransferase" evidence="11">
    <location>
        <begin position="93"/>
        <end position="207"/>
    </location>
</feature>
<proteinExistence type="inferred from homology"/>
<name>A0A5N0TA42_9GAMM</name>
<dbReference type="InterPro" id="IPR002123">
    <property type="entry name" value="Plipid/glycerol_acylTrfase"/>
</dbReference>
<keyword evidence="10" id="KW-0472">Membrane</keyword>
<evidence type="ECO:0000256" key="3">
    <source>
        <dbReference type="ARBA" id="ARBA00005189"/>
    </source>
</evidence>